<proteinExistence type="predicted"/>
<reference evidence="1 2" key="1">
    <citation type="journal article" date="2023" name="Plants (Basel)">
        <title>Bridging the Gap: Combining Genomics and Transcriptomics Approaches to Understand Stylosanthes scabra, an Orphan Legume from the Brazilian Caatinga.</title>
        <authorList>
            <person name="Ferreira-Neto J.R.C."/>
            <person name="da Silva M.D."/>
            <person name="Binneck E."/>
            <person name="de Melo N.F."/>
            <person name="da Silva R.H."/>
            <person name="de Melo A.L.T.M."/>
            <person name="Pandolfi V."/>
            <person name="Bustamante F.O."/>
            <person name="Brasileiro-Vidal A.C."/>
            <person name="Benko-Iseppon A.M."/>
        </authorList>
    </citation>
    <scope>NUCLEOTIDE SEQUENCE [LARGE SCALE GENOMIC DNA]</scope>
    <source>
        <tissue evidence="1">Leaves</tissue>
    </source>
</reference>
<gene>
    <name evidence="1" type="ORF">PIB30_040454</name>
</gene>
<protein>
    <submittedName>
        <fullName evidence="1">Uncharacterized protein</fullName>
    </submittedName>
</protein>
<dbReference type="EMBL" id="JASCZI010181461">
    <property type="protein sequence ID" value="MED6183734.1"/>
    <property type="molecule type" value="Genomic_DNA"/>
</dbReference>
<accession>A0ABU6WEL7</accession>
<evidence type="ECO:0000313" key="2">
    <source>
        <dbReference type="Proteomes" id="UP001341840"/>
    </source>
</evidence>
<name>A0ABU6WEL7_9FABA</name>
<sequence length="133" mass="14685">MAQVLGNLVTAAGYSWEPGAESRTPSNTCSKCELNPELWSTTTRVLLGILVAPCDTSFKTFQSSSARDKRLSELQPPKVPAPSGRVTFLAPLPGKRNICRISLLVRYCLILKLNELYAEQGKPGVELNLRDWH</sequence>
<keyword evidence="2" id="KW-1185">Reference proteome</keyword>
<dbReference type="Proteomes" id="UP001341840">
    <property type="component" value="Unassembled WGS sequence"/>
</dbReference>
<evidence type="ECO:0000313" key="1">
    <source>
        <dbReference type="EMBL" id="MED6183734.1"/>
    </source>
</evidence>
<organism evidence="1 2">
    <name type="scientific">Stylosanthes scabra</name>
    <dbReference type="NCBI Taxonomy" id="79078"/>
    <lineage>
        <taxon>Eukaryota</taxon>
        <taxon>Viridiplantae</taxon>
        <taxon>Streptophyta</taxon>
        <taxon>Embryophyta</taxon>
        <taxon>Tracheophyta</taxon>
        <taxon>Spermatophyta</taxon>
        <taxon>Magnoliopsida</taxon>
        <taxon>eudicotyledons</taxon>
        <taxon>Gunneridae</taxon>
        <taxon>Pentapetalae</taxon>
        <taxon>rosids</taxon>
        <taxon>fabids</taxon>
        <taxon>Fabales</taxon>
        <taxon>Fabaceae</taxon>
        <taxon>Papilionoideae</taxon>
        <taxon>50 kb inversion clade</taxon>
        <taxon>dalbergioids sensu lato</taxon>
        <taxon>Dalbergieae</taxon>
        <taxon>Pterocarpus clade</taxon>
        <taxon>Stylosanthes</taxon>
    </lineage>
</organism>
<comment type="caution">
    <text evidence="1">The sequence shown here is derived from an EMBL/GenBank/DDBJ whole genome shotgun (WGS) entry which is preliminary data.</text>
</comment>